<feature type="compositionally biased region" description="Basic and acidic residues" evidence="2">
    <location>
        <begin position="1488"/>
        <end position="1501"/>
    </location>
</feature>
<dbReference type="InterPro" id="IPR018247">
    <property type="entry name" value="EF_Hand_1_Ca_BS"/>
</dbReference>
<dbReference type="InterPro" id="IPR002048">
    <property type="entry name" value="EF_hand_dom"/>
</dbReference>
<protein>
    <recommendedName>
        <fullName evidence="3">EF-hand domain-containing protein</fullName>
    </recommendedName>
</protein>
<dbReference type="OrthoDB" id="190897at2759"/>
<feature type="domain" description="EF-hand" evidence="3">
    <location>
        <begin position="470"/>
        <end position="505"/>
    </location>
</feature>
<dbReference type="EMBL" id="FN648387">
    <property type="protein sequence ID" value="CBJ26162.1"/>
    <property type="molecule type" value="Genomic_DNA"/>
</dbReference>
<keyword evidence="5" id="KW-1185">Reference proteome</keyword>
<feature type="domain" description="EF-hand" evidence="3">
    <location>
        <begin position="1717"/>
        <end position="1752"/>
    </location>
</feature>
<dbReference type="CDD" id="cd00051">
    <property type="entry name" value="EFh"/>
    <property type="match status" value="1"/>
</dbReference>
<dbReference type="STRING" id="2880.D7FR08"/>
<proteinExistence type="predicted"/>
<feature type="domain" description="EF-hand" evidence="3">
    <location>
        <begin position="409"/>
        <end position="444"/>
    </location>
</feature>
<dbReference type="SMART" id="SM00054">
    <property type="entry name" value="EFh"/>
    <property type="match status" value="10"/>
</dbReference>
<name>D7FR08_ECTSI</name>
<dbReference type="GO" id="GO:0005509">
    <property type="term" value="F:calcium ion binding"/>
    <property type="evidence" value="ECO:0007669"/>
    <property type="project" value="InterPro"/>
</dbReference>
<dbReference type="Proteomes" id="UP000002630">
    <property type="component" value="Linkage Group LG14"/>
</dbReference>
<feature type="domain" description="EF-hand" evidence="3">
    <location>
        <begin position="1407"/>
        <end position="1442"/>
    </location>
</feature>
<reference evidence="4 5" key="1">
    <citation type="journal article" date="2010" name="Nature">
        <title>The Ectocarpus genome and the independent evolution of multicellularity in brown algae.</title>
        <authorList>
            <person name="Cock J.M."/>
            <person name="Sterck L."/>
            <person name="Rouze P."/>
            <person name="Scornet D."/>
            <person name="Allen A.E."/>
            <person name="Amoutzias G."/>
            <person name="Anthouard V."/>
            <person name="Artiguenave F."/>
            <person name="Aury J.M."/>
            <person name="Badger J.H."/>
            <person name="Beszteri B."/>
            <person name="Billiau K."/>
            <person name="Bonnet E."/>
            <person name="Bothwell J.H."/>
            <person name="Bowler C."/>
            <person name="Boyen C."/>
            <person name="Brownlee C."/>
            <person name="Carrano C.J."/>
            <person name="Charrier B."/>
            <person name="Cho G.Y."/>
            <person name="Coelho S.M."/>
            <person name="Collen J."/>
            <person name="Corre E."/>
            <person name="Da Silva C."/>
            <person name="Delage L."/>
            <person name="Delaroque N."/>
            <person name="Dittami S.M."/>
            <person name="Doulbeau S."/>
            <person name="Elias M."/>
            <person name="Farnham G."/>
            <person name="Gachon C.M."/>
            <person name="Gschloessl B."/>
            <person name="Heesch S."/>
            <person name="Jabbari K."/>
            <person name="Jubin C."/>
            <person name="Kawai H."/>
            <person name="Kimura K."/>
            <person name="Kloareg B."/>
            <person name="Kupper F.C."/>
            <person name="Lang D."/>
            <person name="Le Bail A."/>
            <person name="Leblanc C."/>
            <person name="Lerouge P."/>
            <person name="Lohr M."/>
            <person name="Lopez P.J."/>
            <person name="Martens C."/>
            <person name="Maumus F."/>
            <person name="Michel G."/>
            <person name="Miranda-Saavedra D."/>
            <person name="Morales J."/>
            <person name="Moreau H."/>
            <person name="Motomura T."/>
            <person name="Nagasato C."/>
            <person name="Napoli C.A."/>
            <person name="Nelson D.R."/>
            <person name="Nyvall-Collen P."/>
            <person name="Peters A.F."/>
            <person name="Pommier C."/>
            <person name="Potin P."/>
            <person name="Poulain J."/>
            <person name="Quesneville H."/>
            <person name="Read B."/>
            <person name="Rensing S.A."/>
            <person name="Ritter A."/>
            <person name="Rousvoal S."/>
            <person name="Samanta M."/>
            <person name="Samson G."/>
            <person name="Schroeder D.C."/>
            <person name="Segurens B."/>
            <person name="Strittmatter M."/>
            <person name="Tonon T."/>
            <person name="Tregear J.W."/>
            <person name="Valentin K."/>
            <person name="von Dassow P."/>
            <person name="Yamagishi T."/>
            <person name="Van de Peer Y."/>
            <person name="Wincker P."/>
        </authorList>
    </citation>
    <scope>NUCLEOTIDE SEQUENCE [LARGE SCALE GENOMIC DNA]</scope>
    <source>
        <strain evidence="5">Ec32 / CCAP1310/4</strain>
    </source>
</reference>
<dbReference type="Pfam" id="PF13499">
    <property type="entry name" value="EF-hand_7"/>
    <property type="match status" value="3"/>
</dbReference>
<feature type="compositionally biased region" description="Basic residues" evidence="2">
    <location>
        <begin position="1308"/>
        <end position="1324"/>
    </location>
</feature>
<dbReference type="PROSITE" id="PS00018">
    <property type="entry name" value="EF_HAND_1"/>
    <property type="match status" value="4"/>
</dbReference>
<feature type="domain" description="EF-hand" evidence="3">
    <location>
        <begin position="972"/>
        <end position="1007"/>
    </location>
</feature>
<feature type="region of interest" description="Disordered" evidence="2">
    <location>
        <begin position="1301"/>
        <end position="1361"/>
    </location>
</feature>
<gene>
    <name evidence="4" type="ORF">Esi_0021_0156</name>
</gene>
<dbReference type="InterPro" id="IPR011992">
    <property type="entry name" value="EF-hand-dom_pair"/>
</dbReference>
<evidence type="ECO:0000313" key="5">
    <source>
        <dbReference type="Proteomes" id="UP000002630"/>
    </source>
</evidence>
<feature type="region of interest" description="Disordered" evidence="2">
    <location>
        <begin position="13"/>
        <end position="43"/>
    </location>
</feature>
<evidence type="ECO:0000313" key="4">
    <source>
        <dbReference type="EMBL" id="CBJ26162.1"/>
    </source>
</evidence>
<evidence type="ECO:0000256" key="2">
    <source>
        <dbReference type="SAM" id="MobiDB-lite"/>
    </source>
</evidence>
<feature type="domain" description="EF-hand" evidence="3">
    <location>
        <begin position="1264"/>
        <end position="1299"/>
    </location>
</feature>
<evidence type="ECO:0000259" key="3">
    <source>
        <dbReference type="PROSITE" id="PS50222"/>
    </source>
</evidence>
<evidence type="ECO:0000256" key="1">
    <source>
        <dbReference type="ARBA" id="ARBA00022837"/>
    </source>
</evidence>
<dbReference type="Pfam" id="PF13202">
    <property type="entry name" value="EF-hand_5"/>
    <property type="match status" value="1"/>
</dbReference>
<accession>D7FR08</accession>
<keyword evidence="1" id="KW-0106">Calcium</keyword>
<organism evidence="4 5">
    <name type="scientific">Ectocarpus siliculosus</name>
    <name type="common">Brown alga</name>
    <name type="synonym">Conferva siliculosa</name>
    <dbReference type="NCBI Taxonomy" id="2880"/>
    <lineage>
        <taxon>Eukaryota</taxon>
        <taxon>Sar</taxon>
        <taxon>Stramenopiles</taxon>
        <taxon>Ochrophyta</taxon>
        <taxon>PX clade</taxon>
        <taxon>Phaeophyceae</taxon>
        <taxon>Ectocarpales</taxon>
        <taxon>Ectocarpaceae</taxon>
        <taxon>Ectocarpus</taxon>
    </lineage>
</organism>
<feature type="compositionally biased region" description="Low complexity" evidence="2">
    <location>
        <begin position="13"/>
        <end position="25"/>
    </location>
</feature>
<feature type="domain" description="EF-hand" evidence="3">
    <location>
        <begin position="193"/>
        <end position="228"/>
    </location>
</feature>
<dbReference type="PANTHER" id="PTHR20875:SF0">
    <property type="entry name" value="GH12158P"/>
    <property type="match status" value="1"/>
</dbReference>
<dbReference type="PROSITE" id="PS50222">
    <property type="entry name" value="EF_HAND_2"/>
    <property type="match status" value="10"/>
</dbReference>
<dbReference type="Gene3D" id="2.100.10.50">
    <property type="match status" value="1"/>
</dbReference>
<feature type="domain" description="EF-hand" evidence="3">
    <location>
        <begin position="1233"/>
        <end position="1261"/>
    </location>
</feature>
<dbReference type="SUPFAM" id="SSF47473">
    <property type="entry name" value="EF-hand"/>
    <property type="match status" value="5"/>
</dbReference>
<sequence>MSTAKRPSYAATASAAAVSGSTAPGGDLGGRRGGATNSGEVSHRTIRDAVRAHAPKEEGGFLGVDEYVVHLYDKYAEGGGMLSRKTFAQVIAEILGQDGLTAMELDDAFDWFQKASGVQGGISVDAFLEGNLMSEDERRETAGKLRSKIKKKFGKRDDQLRELFDFMAEPNRGDHASARVLCEVVDEWLKVDIAEPEAISVLQMMDLDRDGAVSVDDFMGFMGPQGEEVVEATSLAARLGSAIVDIEVSTSKDQEHELEQSGYKVVDANVNAGTLGPPIHVWYRRLKHGGAGMRLKPLVDVVVDHKNVNSALVVDGYQCIDRSLSKPNAFTGTQAFRVASTLTDEKRKIELSKNVRRQIRQYVAPAEASEQTKGPVEYAAIFNKHDPKGRGFLSQAQLRHLLKGVGLNVENKDLKLLFGRIDHDATNSVSRDEFLSFVALTEDELDEVCDKLRRKFGAGIFSAAGASRKEQIKGLRRRFAQVDEDGTGVLTREQFSEMLAGVGIYLTAHEQERVKERFDANGDGRIDLLNFLNFFLTRDRKERRRAARVTRALEAIREDALHKQVDKIKKQTIGHIDSGTAWQDLRKRHIKAYKKAFPNYLTVDDVGQALERLNIRLSQRELHQTVMRMAPLGNGHVSEEDFHHLIAVPPRDIGILLKMVEKEAIPSLIEAYRRVRHCQHRKVFQEVVAHGGTAAVAEAASLGATFNVGASLNFNAAGGNLGCGGTELHRPRTAGGSPSRLGRTAGGLAVGESTALLTPLAKGGAIGGISMSGTGMWDGDAEDPALREDFTKQLEALVKAIRPDDQDFTTIEHIRDGLAGHKGNKLDRDGIHETEWAHLAQLVGAEEPEHNVVDAHAFLEGLCGECLEEHESTKAVTLEDIAHTEEEALNLVCEDLVKMIHEEARVDVGEDGFGGNGPEHDEIFGDDAGGNDKAEKMDYSKPFKLFDEKGLGIIPVDQFRVMLYRLHVNSLLRERQVVALIDRFDVDRKGEVTLEDFIAFAQKKTWGQDVATDPFNALLGATANESVSKTAAGAGGGKAAESATGEISDSDGEDARFRGLRVTGSKRGDALAVLIMSQLRKSFPNKPQEAKQELTEGLRALDHRGENRLPVADIVTALKRMGIELLLKEREIERALRAFEVDSKYTDGASVNGIISGGGGGDTSREVEFSLLIDGVGRAWRAEDLYDKQHSLTGNARLDRKVVRLQREFRSISTTKSTNPKTGVVTYSYKMGKVFRKLDVDGDGTVSSLEFKRGLRKLRIGDYLAERDVRRIFRSFDRGLSGSVDYHEFCDFLLHGAVVSGKPQNTPKGRRHHHHHHHHHRRPHTGGGYGFLSSNGHRSSRRRRRRRLHRRYGSEGDGGESDSGSYLGGGFYYGYDSGSGDGLFEAPPDPIMDAARLAMETFAPSGERQQRVRDYFRGKDRNASGKISERNFHRFLIRSGVENTLGGDGACGLIERMDPRATGYIRYNKFLDKVFDKPAVPAPAPAAEEPKQEGDKKAKGEETAPILHRIQEAILQSLSRNRPYHGMFRLSDDTGSGLVTLDVLRHSLNMLGSRLTQHLCKRPALTPYAGGGVLSWPPPVVLPSTDFAAGMMSLGQPGRGGGADRGDPVLEEVASRVRHRVLEKTQLWGPSFSLSRQFEFHDPRNRGMVTENDFSSVMEQLGVYLSGQETEHLKRLFDRYGDGAIDYGDFCQRIMFDRQGMEALAGKVNTRFMELRRRGVDTRSAFDMYDLSKTGFVTRRDFREAMRKLQIPVTEHQLQSLCSRFGRLGDPDSVSYEDLFFFAQSAMPELSTTSGGRAAVDGSGYDGIRGAGSGPILARDNVQRWYSRVASDEEKRLFDSIYGRLRSFKHQQDVGLKRAAPPDLVKRDAMDAQVKSR</sequence>
<feature type="domain" description="EF-hand" evidence="3">
    <location>
        <begin position="934"/>
        <end position="969"/>
    </location>
</feature>
<feature type="domain" description="EF-hand" evidence="3">
    <location>
        <begin position="373"/>
        <end position="408"/>
    </location>
</feature>
<dbReference type="PANTHER" id="PTHR20875">
    <property type="entry name" value="EF-HAND CALCIUM-BINDING DOMAIN-CONTAINING PROTEIN 6-RELATED"/>
    <property type="match status" value="1"/>
</dbReference>
<feature type="region of interest" description="Disordered" evidence="2">
    <location>
        <begin position="1029"/>
        <end position="1052"/>
    </location>
</feature>
<dbReference type="Gene3D" id="1.10.238.10">
    <property type="entry name" value="EF-hand"/>
    <property type="match status" value="7"/>
</dbReference>
<dbReference type="eggNOG" id="ENOG502QR9X">
    <property type="taxonomic scope" value="Eukaryota"/>
</dbReference>
<dbReference type="InterPro" id="IPR052603">
    <property type="entry name" value="EFCB6"/>
</dbReference>
<feature type="compositionally biased region" description="Basic residues" evidence="2">
    <location>
        <begin position="1338"/>
        <end position="1351"/>
    </location>
</feature>
<feature type="region of interest" description="Disordered" evidence="2">
    <location>
        <begin position="1481"/>
        <end position="1501"/>
    </location>
</feature>